<reference evidence="6" key="1">
    <citation type="journal article" date="2014" name="FEMS Microbiol. Lett.">
        <title>Draft Genomic DNA Sequence of the Facultatively Methylotrophic Bacterium Acidomonas methanolica type strain MB58.</title>
        <authorList>
            <person name="Higashiura N."/>
            <person name="Hadano H."/>
            <person name="Hirakawa H."/>
            <person name="Matsutani M."/>
            <person name="Takabe S."/>
            <person name="Matsushita K."/>
            <person name="Azuma Y."/>
        </authorList>
    </citation>
    <scope>NUCLEOTIDE SEQUENCE [LARGE SCALE GENOMIC DNA]</scope>
    <source>
        <strain evidence="6">MB58</strain>
    </source>
</reference>
<dbReference type="SUPFAM" id="SSF48179">
    <property type="entry name" value="6-phosphogluconate dehydrogenase C-terminal domain-like"/>
    <property type="match status" value="1"/>
</dbReference>
<dbReference type="RefSeq" id="WP_042061619.1">
    <property type="nucleotide sequence ID" value="NZ_BAND01000140.1"/>
</dbReference>
<organism evidence="5 6">
    <name type="scientific">Acidomonas methanolica NBRC 104435</name>
    <dbReference type="NCBI Taxonomy" id="1231351"/>
    <lineage>
        <taxon>Bacteria</taxon>
        <taxon>Pseudomonadati</taxon>
        <taxon>Pseudomonadota</taxon>
        <taxon>Alphaproteobacteria</taxon>
        <taxon>Acetobacterales</taxon>
        <taxon>Acetobacteraceae</taxon>
        <taxon>Acidomonas</taxon>
    </lineage>
</organism>
<protein>
    <submittedName>
        <fullName evidence="5">NADPH-dependent L-sorbose reductase/D-mannonate oxidoreductase</fullName>
    </submittedName>
</protein>
<reference evidence="5 6" key="2">
    <citation type="journal article" date="2014" name="FEMS Microbiol. Lett.">
        <title>Draft genomic DNA sequence of the facultatively methylotrophic bacterium Acidomonas methanolica type strain MB58.</title>
        <authorList>
            <person name="Higashiura N."/>
            <person name="Hadano H."/>
            <person name="Hirakawa H."/>
            <person name="Matsutani M."/>
            <person name="Takabe S."/>
            <person name="Matsushita K."/>
            <person name="Azuma Y."/>
        </authorList>
    </citation>
    <scope>NUCLEOTIDE SEQUENCE [LARGE SCALE GENOMIC DNA]</scope>
    <source>
        <strain evidence="5 6">MB58</strain>
    </source>
</reference>
<dbReference type="AlphaFoldDB" id="A0A023D8N3"/>
<evidence type="ECO:0000313" key="5">
    <source>
        <dbReference type="EMBL" id="GAJ30488.1"/>
    </source>
</evidence>
<dbReference type="InterPro" id="IPR013328">
    <property type="entry name" value="6PGD_dom2"/>
</dbReference>
<dbReference type="PROSITE" id="PS00974">
    <property type="entry name" value="MANNITOL_DHGENASE"/>
    <property type="match status" value="1"/>
</dbReference>
<dbReference type="InterPro" id="IPR000669">
    <property type="entry name" value="Mannitol_DH"/>
</dbReference>
<dbReference type="GO" id="GO:0016616">
    <property type="term" value="F:oxidoreductase activity, acting on the CH-OH group of donors, NAD or NADP as acceptor"/>
    <property type="evidence" value="ECO:0007669"/>
    <property type="project" value="TreeGrafter"/>
</dbReference>
<accession>A0A023D8N3</accession>
<sequence length="483" mass="51384">MTRLSAATLGTLPPTFETPRYDRAQVKTGVVHLGLGAFHRAHQATFFDDALAAGDPRWGILGVSNRSAEPGRSLAAQDGLYTVVARDGDAIAPRVIGANRGVMVLADGAAPVITAIAAPETHIVTLTITEKGYRQRPGGGSLDPDDPGIRHDIANPQAPETIPGLLLAALARRKATVATGLNVISCDNLPANGGRLREAVLTMAREVDPALHDWIAAQIAFPSTMVDRIVPATTQDDIAQFATQTGVTDAAMVKTEPFRQWVIESVLTADVPDFARFGVTLTRDVTAWELAKLRMLNAAHSTMAFCGMLAGFAFVHEVIATGPGRRIVEELWDENQTTLRATEGLDVAAYRAATLARFANTALHHKLIQIAADGSQKVPPRIIAPLGERLARGMASPVLLRALAAWLVCLTDGPGAARPISLQDPRAEALRGLMRGETRQQVGALVSRSGLFETPVFGGDSFQSALAAEIDRLRRDPAAALTL</sequence>
<evidence type="ECO:0000256" key="1">
    <source>
        <dbReference type="ARBA" id="ARBA00023002"/>
    </source>
</evidence>
<dbReference type="OrthoDB" id="271711at2"/>
<keyword evidence="1" id="KW-0560">Oxidoreductase</keyword>
<dbReference type="EMBL" id="BAND01000140">
    <property type="protein sequence ID" value="GAJ30488.1"/>
    <property type="molecule type" value="Genomic_DNA"/>
</dbReference>
<evidence type="ECO:0000259" key="4">
    <source>
        <dbReference type="Pfam" id="PF08125"/>
    </source>
</evidence>
<evidence type="ECO:0000259" key="3">
    <source>
        <dbReference type="Pfam" id="PF01232"/>
    </source>
</evidence>
<dbReference type="Pfam" id="PF01232">
    <property type="entry name" value="Mannitol_dh"/>
    <property type="match status" value="1"/>
</dbReference>
<feature type="domain" description="Mannitol dehydrogenase N-terminal" evidence="3">
    <location>
        <begin position="29"/>
        <end position="265"/>
    </location>
</feature>
<gene>
    <name evidence="5" type="ORF">Amme_141_004</name>
</gene>
<dbReference type="Gene3D" id="3.40.50.720">
    <property type="entry name" value="NAD(P)-binding Rossmann-like Domain"/>
    <property type="match status" value="1"/>
</dbReference>
<comment type="caution">
    <text evidence="5">The sequence shown here is derived from an EMBL/GenBank/DDBJ whole genome shotgun (WGS) entry which is preliminary data.</text>
</comment>
<evidence type="ECO:0000313" key="6">
    <source>
        <dbReference type="Proteomes" id="UP000019760"/>
    </source>
</evidence>
<dbReference type="InterPro" id="IPR013131">
    <property type="entry name" value="Mannitol_DH_N"/>
</dbReference>
<proteinExistence type="predicted"/>
<dbReference type="InterPro" id="IPR013118">
    <property type="entry name" value="Mannitol_DH_C"/>
</dbReference>
<dbReference type="SUPFAM" id="SSF51735">
    <property type="entry name" value="NAD(P)-binding Rossmann-fold domains"/>
    <property type="match status" value="1"/>
</dbReference>
<keyword evidence="6" id="KW-1185">Reference proteome</keyword>
<dbReference type="Pfam" id="PF08125">
    <property type="entry name" value="Mannitol_dh_C"/>
    <property type="match status" value="1"/>
</dbReference>
<dbReference type="InterPro" id="IPR050988">
    <property type="entry name" value="Mannitol_DH/Oxidoreductase"/>
</dbReference>
<dbReference type="Proteomes" id="UP000019760">
    <property type="component" value="Unassembled WGS sequence"/>
</dbReference>
<dbReference type="PANTHER" id="PTHR43362:SF1">
    <property type="entry name" value="MANNITOL DEHYDROGENASE 2-RELATED"/>
    <property type="match status" value="1"/>
</dbReference>
<dbReference type="Gene3D" id="1.10.1040.10">
    <property type="entry name" value="N-(1-d-carboxylethyl)-l-norvaline Dehydrogenase, domain 2"/>
    <property type="match status" value="1"/>
</dbReference>
<keyword evidence="2" id="KW-0520">NAD</keyword>
<dbReference type="InterPro" id="IPR008927">
    <property type="entry name" value="6-PGluconate_DH-like_C_sf"/>
</dbReference>
<dbReference type="InterPro" id="IPR036291">
    <property type="entry name" value="NAD(P)-bd_dom_sf"/>
</dbReference>
<dbReference type="InterPro" id="IPR023027">
    <property type="entry name" value="Mannitol_DH_CS"/>
</dbReference>
<dbReference type="GO" id="GO:0019594">
    <property type="term" value="P:mannitol metabolic process"/>
    <property type="evidence" value="ECO:0007669"/>
    <property type="project" value="InterPro"/>
</dbReference>
<feature type="domain" description="Mannitol dehydrogenase C-terminal" evidence="4">
    <location>
        <begin position="284"/>
        <end position="471"/>
    </location>
</feature>
<dbReference type="PRINTS" id="PR00084">
    <property type="entry name" value="MTLDHDRGNASE"/>
</dbReference>
<dbReference type="PANTHER" id="PTHR43362">
    <property type="entry name" value="MANNITOL DEHYDROGENASE DSF1-RELATED"/>
    <property type="match status" value="1"/>
</dbReference>
<evidence type="ECO:0000256" key="2">
    <source>
        <dbReference type="ARBA" id="ARBA00023027"/>
    </source>
</evidence>
<name>A0A023D8N3_ACIMT</name>